<gene>
    <name evidence="13" type="ORF">ABV298_25415</name>
</gene>
<dbReference type="InterPro" id="IPR000700">
    <property type="entry name" value="PAS-assoc_C"/>
</dbReference>
<evidence type="ECO:0000313" key="13">
    <source>
        <dbReference type="EMBL" id="XCH23613.1"/>
    </source>
</evidence>
<dbReference type="InterPro" id="IPR005467">
    <property type="entry name" value="His_kinase_dom"/>
</dbReference>
<dbReference type="InterPro" id="IPR001610">
    <property type="entry name" value="PAC"/>
</dbReference>
<keyword evidence="7" id="KW-0175">Coiled coil</keyword>
<dbReference type="SMART" id="SM00091">
    <property type="entry name" value="PAS"/>
    <property type="match status" value="2"/>
</dbReference>
<feature type="active site" evidence="6">
    <location>
        <position position="27"/>
    </location>
</feature>
<dbReference type="SMART" id="SM00387">
    <property type="entry name" value="HATPase_c"/>
    <property type="match status" value="1"/>
</dbReference>
<dbReference type="SUPFAM" id="SSF47757">
    <property type="entry name" value="Chemotaxis receptor methyltransferase CheR, N-terminal domain"/>
    <property type="match status" value="1"/>
</dbReference>
<keyword evidence="6" id="KW-0378">Hydrolase</keyword>
<dbReference type="InterPro" id="IPR035965">
    <property type="entry name" value="PAS-like_dom_sf"/>
</dbReference>
<dbReference type="Pfam" id="PF00989">
    <property type="entry name" value="PAS"/>
    <property type="match status" value="1"/>
</dbReference>
<dbReference type="InterPro" id="IPR022642">
    <property type="entry name" value="CheR_C"/>
</dbReference>
<dbReference type="Gene3D" id="3.30.450.20">
    <property type="entry name" value="PAS domain"/>
    <property type="match status" value="2"/>
</dbReference>
<evidence type="ECO:0000259" key="9">
    <source>
        <dbReference type="PROSITE" id="PS50112"/>
    </source>
</evidence>
<dbReference type="Pfam" id="PF01739">
    <property type="entry name" value="CheR"/>
    <property type="match status" value="1"/>
</dbReference>
<dbReference type="PROSITE" id="PS50109">
    <property type="entry name" value="HIS_KIN"/>
    <property type="match status" value="1"/>
</dbReference>
<dbReference type="SMART" id="SM00086">
    <property type="entry name" value="PAC"/>
    <property type="match status" value="1"/>
</dbReference>
<feature type="active site" evidence="6">
    <location>
        <position position="146"/>
    </location>
</feature>
<dbReference type="GO" id="GO:0000156">
    <property type="term" value="F:phosphorelay response regulator activity"/>
    <property type="evidence" value="ECO:0007669"/>
    <property type="project" value="InterPro"/>
</dbReference>
<dbReference type="SUPFAM" id="SSF55874">
    <property type="entry name" value="ATPase domain of HSP90 chaperone/DNA topoisomerase II/histidine kinase"/>
    <property type="match status" value="1"/>
</dbReference>
<dbReference type="SUPFAM" id="SSF55785">
    <property type="entry name" value="PYP-like sensor domain (PAS domain)"/>
    <property type="match status" value="2"/>
</dbReference>
<dbReference type="GO" id="GO:0008984">
    <property type="term" value="F:protein-glutamate methylesterase activity"/>
    <property type="evidence" value="ECO:0007669"/>
    <property type="project" value="InterPro"/>
</dbReference>
<dbReference type="Gene3D" id="3.40.50.150">
    <property type="entry name" value="Vaccinia Virus protein VP39"/>
    <property type="match status" value="1"/>
</dbReference>
<dbReference type="PROSITE" id="PS50123">
    <property type="entry name" value="CHER"/>
    <property type="match status" value="1"/>
</dbReference>
<evidence type="ECO:0000259" key="10">
    <source>
        <dbReference type="PROSITE" id="PS50113"/>
    </source>
</evidence>
<sequence>MSDQENSHNKNLDPGHLPVPVVAIGGSAGGQKAVIELLKHLPADTGLAYVYIQHLAPDRESKLDEILARVTSMTVMQASPLLPVKPNHLYIIPPNKSMEIVDGVLVLTQRKPRPDIHLPIDQFFISLAERQKDGAIGIVLSGMSSDGTMGLKAIKVAGGITLVQDDSAEYPAMPQSAISENVVDMVLSPKEMAAELVKLSQRAAVFHLTSETRDIAQNDFSDEDLDKILGFVKTAVGVDFRHYKKNTIRRRIIRRMLLYKLDTLADYTYYLKKHPEEATTLYKDLLINVTSFFRDEKTMEHLKKQVLPSIIRSKAANEPIRFWVAGCSTGQEAYSLAILLIEVLGDRASSVPVQIFATDLSEPAIARARLGIYTKSEVKEVSAQRLERFFTATEDQFRVNKPIRDLCVFAPHDLLSDPPFSRLDMISCRNLLIYLDDSLQKRALATFHYALNPDGILLLGKSEAVGSSPSHFSQIEKEFKVFVRKNTTYARIPMDVSIKRSNPIFGAKATQSKEQNVLQTTDIDKLVDSWLLNNHFPACVVVDQDLEILHFRGATGMFLEPSPGKASLNLTKMARAPLVFELRNTIHKARKSDAPVTKNGLELPVNGTMHYVSIKAVPLIKSEKQQLFLILFEEIEESQWLKAGTVADVDRRNLLLEAELTALKQDLHSIIEEQEASNEELQSANEEIISSNEELQSINEELETSKEEIESANEELQTINQELQVRNDQLTESYEYSEAILSTINEATLVLDNQLRVKNANRAFYRIFQSPFQDVEGSSVYELADRQLDFTGFREIMHEVLSRGNSIKGFEVKLRLAAQEEHFMLVHARKILLHRKETVLLVFEDITEHRRAQDLFRERQQWFEELVDNANAFIWVSSADGTVNFLNKAWLDFTGQSFDRGKGHKITENIHTDDREPYDRIKSDNVSEKKSYQAEYRLRRRDGEYRWVLESAKPMFSPDGAFTGYIGTCTDIHLQKTLTEQLNKNVEERTRQLKQVNANLQAVLDSSPASIGFFKPVPASHNAPQDYMLAVCNQKFSDAFGIQVDQITGQLMSGLYQKPNQQWILAAALEKRSQYKEIFDEASQSWLGVSVSHHPDGVAVTELDTTALKEALHQQKSLVEQLKESFQMIESLSVLKEYIRHRGTFLRSAFHDLRGSFGIISGAATLLQVMDTEEDRAQSLAMIQRNLQNITSMMNQLLDYSRLEAGEEKLEIDQFDVSVLLSELCQGSAKIAADKKLGFHFDGPRQIIVQGDMVKVRRIAQNLILNAIKYTGAGEVKVTWGPVEASVGGRDMWKLTVQDTGPGIPDMLVENLFTDSNAMPADAEAPGRPAGAVHTSQKGEGIGLFIVKRLVELLEGTIEVKTGNGGGTRFEVWLPASY</sequence>
<evidence type="ECO:0000256" key="6">
    <source>
        <dbReference type="PROSITE-ProRule" id="PRU00050"/>
    </source>
</evidence>
<feature type="active site" evidence="6">
    <location>
        <position position="54"/>
    </location>
</feature>
<comment type="catalytic activity">
    <reaction evidence="2">
        <text>L-glutamyl-[protein] + S-adenosyl-L-methionine = [protein]-L-glutamate 5-O-methyl ester + S-adenosyl-L-homocysteine</text>
        <dbReference type="Rhea" id="RHEA:24452"/>
        <dbReference type="Rhea" id="RHEA-COMP:10208"/>
        <dbReference type="Rhea" id="RHEA-COMP:10311"/>
        <dbReference type="ChEBI" id="CHEBI:29973"/>
        <dbReference type="ChEBI" id="CHEBI:57856"/>
        <dbReference type="ChEBI" id="CHEBI:59789"/>
        <dbReference type="ChEBI" id="CHEBI:82795"/>
        <dbReference type="EC" id="2.1.1.80"/>
    </reaction>
</comment>
<dbReference type="SMART" id="SM00388">
    <property type="entry name" value="HisKA"/>
    <property type="match status" value="1"/>
</dbReference>
<dbReference type="GO" id="GO:0008983">
    <property type="term" value="F:protein-glutamate O-methyltransferase activity"/>
    <property type="evidence" value="ECO:0007669"/>
    <property type="project" value="UniProtKB-EC"/>
</dbReference>
<dbReference type="InterPro" id="IPR013656">
    <property type="entry name" value="PAS_4"/>
</dbReference>
<dbReference type="CDD" id="cd00082">
    <property type="entry name" value="HisKA"/>
    <property type="match status" value="1"/>
</dbReference>
<evidence type="ECO:0000256" key="2">
    <source>
        <dbReference type="ARBA" id="ARBA00001541"/>
    </source>
</evidence>
<dbReference type="GO" id="GO:0000155">
    <property type="term" value="F:phosphorelay sensor kinase activity"/>
    <property type="evidence" value="ECO:0007669"/>
    <property type="project" value="InterPro"/>
</dbReference>
<dbReference type="PROSITE" id="PS50113">
    <property type="entry name" value="PAC"/>
    <property type="match status" value="1"/>
</dbReference>
<feature type="domain" description="CheB-type methylesterase" evidence="11">
    <location>
        <begin position="18"/>
        <end position="203"/>
    </location>
</feature>
<dbReference type="Pfam" id="PF02518">
    <property type="entry name" value="HATPase_c"/>
    <property type="match status" value="1"/>
</dbReference>
<dbReference type="PANTHER" id="PTHR24422">
    <property type="entry name" value="CHEMOTAXIS PROTEIN METHYLTRANSFERASE"/>
    <property type="match status" value="1"/>
</dbReference>
<dbReference type="Pfam" id="PF03705">
    <property type="entry name" value="CheR_N"/>
    <property type="match status" value="1"/>
</dbReference>
<dbReference type="RefSeq" id="WP_353718937.1">
    <property type="nucleotide sequence ID" value="NZ_CP159289.1"/>
</dbReference>
<feature type="domain" description="CheR-type methyltransferase" evidence="12">
    <location>
        <begin position="221"/>
        <end position="495"/>
    </location>
</feature>
<evidence type="ECO:0000259" key="12">
    <source>
        <dbReference type="PROSITE" id="PS50123"/>
    </source>
</evidence>
<dbReference type="FunFam" id="3.30.450.20:FF:000099">
    <property type="entry name" value="Sensory box sensor histidine kinase"/>
    <property type="match status" value="1"/>
</dbReference>
<dbReference type="InterPro" id="IPR000673">
    <property type="entry name" value="Sig_transdc_resp-reg_Me-estase"/>
</dbReference>
<dbReference type="InterPro" id="IPR013767">
    <property type="entry name" value="PAS_fold"/>
</dbReference>
<dbReference type="InterPro" id="IPR050903">
    <property type="entry name" value="Bact_Chemotaxis_MeTrfase"/>
</dbReference>
<dbReference type="SUPFAM" id="SSF53335">
    <property type="entry name" value="S-adenosyl-L-methionine-dependent methyltransferases"/>
    <property type="match status" value="1"/>
</dbReference>
<evidence type="ECO:0000259" key="11">
    <source>
        <dbReference type="PROSITE" id="PS50122"/>
    </source>
</evidence>
<dbReference type="Gene3D" id="3.30.565.10">
    <property type="entry name" value="Histidine kinase-like ATPase, C-terminal domain"/>
    <property type="match status" value="1"/>
</dbReference>
<dbReference type="InterPro" id="IPR003661">
    <property type="entry name" value="HisK_dim/P_dom"/>
</dbReference>
<accession>A0AAU8FI69</accession>
<dbReference type="EMBL" id="CP159289">
    <property type="protein sequence ID" value="XCH23613.1"/>
    <property type="molecule type" value="Genomic_DNA"/>
</dbReference>
<dbReference type="Gene3D" id="1.10.155.10">
    <property type="entry name" value="Chemotaxis receptor methyltransferase CheR, N-terminal domain"/>
    <property type="match status" value="1"/>
</dbReference>
<dbReference type="Pfam" id="PF01339">
    <property type="entry name" value="CheB_methylest"/>
    <property type="match status" value="1"/>
</dbReference>
<keyword evidence="5" id="KW-0949">S-adenosyl-L-methionine</keyword>
<dbReference type="CDD" id="cd00130">
    <property type="entry name" value="PAS"/>
    <property type="match status" value="2"/>
</dbReference>
<protein>
    <submittedName>
        <fullName evidence="13">CheR family methyltransferase</fullName>
    </submittedName>
</protein>
<feature type="domain" description="PAC" evidence="10">
    <location>
        <begin position="932"/>
        <end position="984"/>
    </location>
</feature>
<evidence type="ECO:0000256" key="3">
    <source>
        <dbReference type="ARBA" id="ARBA00022603"/>
    </source>
</evidence>
<dbReference type="GO" id="GO:0006355">
    <property type="term" value="P:regulation of DNA-templated transcription"/>
    <property type="evidence" value="ECO:0007669"/>
    <property type="project" value="InterPro"/>
</dbReference>
<feature type="domain" description="PAS" evidence="9">
    <location>
        <begin position="859"/>
        <end position="929"/>
    </location>
</feature>
<dbReference type="PANTHER" id="PTHR24422:SF27">
    <property type="entry name" value="PROTEIN-GLUTAMATE O-METHYLTRANSFERASE"/>
    <property type="match status" value="1"/>
</dbReference>
<dbReference type="SUPFAM" id="SSF52738">
    <property type="entry name" value="Methylesterase CheB, C-terminal domain"/>
    <property type="match status" value="1"/>
</dbReference>
<dbReference type="InterPro" id="IPR036804">
    <property type="entry name" value="CheR_N_sf"/>
</dbReference>
<dbReference type="PROSITE" id="PS50112">
    <property type="entry name" value="PAS"/>
    <property type="match status" value="1"/>
</dbReference>
<keyword evidence="4" id="KW-0808">Transferase</keyword>
<dbReference type="CDD" id="cd16434">
    <property type="entry name" value="CheB-CheR_fusion"/>
    <property type="match status" value="1"/>
</dbReference>
<feature type="coiled-coil region" evidence="7">
    <location>
        <begin position="646"/>
        <end position="733"/>
    </location>
</feature>
<evidence type="ECO:0000256" key="1">
    <source>
        <dbReference type="ARBA" id="ARBA00000085"/>
    </source>
</evidence>
<evidence type="ECO:0000259" key="8">
    <source>
        <dbReference type="PROSITE" id="PS50109"/>
    </source>
</evidence>
<dbReference type="PRINTS" id="PR00996">
    <property type="entry name" value="CHERMTFRASE"/>
</dbReference>
<evidence type="ECO:0000256" key="5">
    <source>
        <dbReference type="ARBA" id="ARBA00022691"/>
    </source>
</evidence>
<dbReference type="InterPro" id="IPR036097">
    <property type="entry name" value="HisK_dim/P_sf"/>
</dbReference>
<keyword evidence="6" id="KW-0145">Chemotaxis</keyword>
<dbReference type="PROSITE" id="PS50122">
    <property type="entry name" value="CHEB"/>
    <property type="match status" value="1"/>
</dbReference>
<dbReference type="Pfam" id="PF08448">
    <property type="entry name" value="PAS_4"/>
    <property type="match status" value="1"/>
</dbReference>
<dbReference type="GO" id="GO:0032259">
    <property type="term" value="P:methylation"/>
    <property type="evidence" value="ECO:0007669"/>
    <property type="project" value="UniProtKB-KW"/>
</dbReference>
<dbReference type="SMART" id="SM00138">
    <property type="entry name" value="MeTrc"/>
    <property type="match status" value="1"/>
</dbReference>
<feature type="domain" description="Histidine kinase" evidence="8">
    <location>
        <begin position="1148"/>
        <end position="1378"/>
    </location>
</feature>
<dbReference type="InterPro" id="IPR022641">
    <property type="entry name" value="CheR_N"/>
</dbReference>
<evidence type="ECO:0000256" key="7">
    <source>
        <dbReference type="SAM" id="Coils"/>
    </source>
</evidence>
<dbReference type="GO" id="GO:0006935">
    <property type="term" value="P:chemotaxis"/>
    <property type="evidence" value="ECO:0007669"/>
    <property type="project" value="UniProtKB-UniRule"/>
</dbReference>
<dbReference type="CDD" id="cd00075">
    <property type="entry name" value="HATPase"/>
    <property type="match status" value="1"/>
</dbReference>
<dbReference type="Gene3D" id="1.10.287.130">
    <property type="match status" value="1"/>
</dbReference>
<name>A0AAU8FI69_9BACT</name>
<dbReference type="Pfam" id="PF00512">
    <property type="entry name" value="HisKA"/>
    <property type="match status" value="1"/>
</dbReference>
<dbReference type="InterPro" id="IPR035909">
    <property type="entry name" value="CheB_C"/>
</dbReference>
<dbReference type="SUPFAM" id="SSF47384">
    <property type="entry name" value="Homodimeric domain of signal transducing histidine kinase"/>
    <property type="match status" value="1"/>
</dbReference>
<dbReference type="Gene3D" id="3.40.50.180">
    <property type="entry name" value="Methylesterase CheB, C-terminal domain"/>
    <property type="match status" value="1"/>
</dbReference>
<dbReference type="InterPro" id="IPR029063">
    <property type="entry name" value="SAM-dependent_MTases_sf"/>
</dbReference>
<proteinExistence type="predicted"/>
<organism evidence="13">
    <name type="scientific">Dyadobacter sp. 676</name>
    <dbReference type="NCBI Taxonomy" id="3088362"/>
    <lineage>
        <taxon>Bacteria</taxon>
        <taxon>Pseudomonadati</taxon>
        <taxon>Bacteroidota</taxon>
        <taxon>Cytophagia</taxon>
        <taxon>Cytophagales</taxon>
        <taxon>Spirosomataceae</taxon>
        <taxon>Dyadobacter</taxon>
    </lineage>
</organism>
<reference evidence="13" key="1">
    <citation type="submission" date="2024-06" db="EMBL/GenBank/DDBJ databases">
        <title>Sequencing and assembly of the genome of Dyadobacter sp. strain 676, a symbiont of Cyamopsis tetragonoloba.</title>
        <authorList>
            <person name="Guro P."/>
            <person name="Sazanova A."/>
            <person name="Kuznetsova I."/>
            <person name="Belimov A."/>
            <person name="Safronova V."/>
        </authorList>
    </citation>
    <scope>NUCLEOTIDE SEQUENCE</scope>
    <source>
        <strain evidence="13">676</strain>
    </source>
</reference>
<dbReference type="GO" id="GO:0005737">
    <property type="term" value="C:cytoplasm"/>
    <property type="evidence" value="ECO:0007669"/>
    <property type="project" value="InterPro"/>
</dbReference>
<evidence type="ECO:0000256" key="4">
    <source>
        <dbReference type="ARBA" id="ARBA00022679"/>
    </source>
</evidence>
<dbReference type="InterPro" id="IPR000014">
    <property type="entry name" value="PAS"/>
</dbReference>
<dbReference type="InterPro" id="IPR003594">
    <property type="entry name" value="HATPase_dom"/>
</dbReference>
<dbReference type="NCBIfam" id="TIGR00229">
    <property type="entry name" value="sensory_box"/>
    <property type="match status" value="2"/>
</dbReference>
<comment type="catalytic activity">
    <reaction evidence="1">
        <text>ATP + protein L-histidine = ADP + protein N-phospho-L-histidine.</text>
        <dbReference type="EC" id="2.7.13.3"/>
    </reaction>
</comment>
<dbReference type="InterPro" id="IPR036890">
    <property type="entry name" value="HATPase_C_sf"/>
</dbReference>
<keyword evidence="3 13" id="KW-0489">Methyltransferase</keyword>
<dbReference type="InterPro" id="IPR000780">
    <property type="entry name" value="CheR_MeTrfase"/>
</dbReference>